<keyword evidence="2" id="KW-0479">Metal-binding</keyword>
<dbReference type="GO" id="GO:0046872">
    <property type="term" value="F:metal ion binding"/>
    <property type="evidence" value="ECO:0007669"/>
    <property type="project" value="UniProtKB-KW"/>
</dbReference>
<proteinExistence type="inferred from homology"/>
<evidence type="ECO:0000256" key="4">
    <source>
        <dbReference type="ARBA" id="ARBA00023239"/>
    </source>
</evidence>
<evidence type="ECO:0000313" key="6">
    <source>
        <dbReference type="EMBL" id="KIZ38586.1"/>
    </source>
</evidence>
<evidence type="ECO:0000259" key="5">
    <source>
        <dbReference type="PROSITE" id="PS51891"/>
    </source>
</evidence>
<comment type="caution">
    <text evidence="6">The sequence shown here is derived from an EMBL/GenBank/DDBJ whole genome shotgun (WGS) entry which is preliminary data.</text>
</comment>
<evidence type="ECO:0000313" key="7">
    <source>
        <dbReference type="Proteomes" id="UP000032439"/>
    </source>
</evidence>
<organism evidence="6 7">
    <name type="scientific">Stutzerimonas stutzeri</name>
    <name type="common">Pseudomonas stutzeri</name>
    <dbReference type="NCBI Taxonomy" id="316"/>
    <lineage>
        <taxon>Bacteria</taxon>
        <taxon>Pseudomonadati</taxon>
        <taxon>Pseudomonadota</taxon>
        <taxon>Gammaproteobacteria</taxon>
        <taxon>Pseudomonadales</taxon>
        <taxon>Pseudomonadaceae</taxon>
        <taxon>Stutzerimonas</taxon>
    </lineage>
</organism>
<dbReference type="EMBL" id="JXXD01000008">
    <property type="protein sequence ID" value="KIZ38586.1"/>
    <property type="molecule type" value="Genomic_DNA"/>
</dbReference>
<accession>A0A0D7ED68</accession>
<dbReference type="Proteomes" id="UP000032439">
    <property type="component" value="Unassembled WGS sequence"/>
</dbReference>
<protein>
    <submittedName>
        <fullName evidence="6">Alanine acetyltransferase</fullName>
    </submittedName>
</protein>
<comment type="similarity">
    <text evidence="1">Belongs to the Gfa family.</text>
</comment>
<reference evidence="6 7" key="1">
    <citation type="submission" date="2014-11" db="EMBL/GenBank/DDBJ databases">
        <title>Genomics and ecophysiology of heterotrophic nitrogen fixing bacteria isolated from estuarine surface water.</title>
        <authorList>
            <person name="Bentzon-Tilia M."/>
            <person name="Severin I."/>
            <person name="Hansen L.H."/>
            <person name="Riemann L."/>
        </authorList>
    </citation>
    <scope>NUCLEOTIDE SEQUENCE [LARGE SCALE GENOMIC DNA]</scope>
    <source>
        <strain evidence="6 7">BAL361</strain>
    </source>
</reference>
<keyword evidence="6" id="KW-0808">Transferase</keyword>
<dbReference type="PANTHER" id="PTHR33337">
    <property type="entry name" value="GFA DOMAIN-CONTAINING PROTEIN"/>
    <property type="match status" value="1"/>
</dbReference>
<dbReference type="GO" id="GO:0016846">
    <property type="term" value="F:carbon-sulfur lyase activity"/>
    <property type="evidence" value="ECO:0007669"/>
    <property type="project" value="InterPro"/>
</dbReference>
<dbReference type="RefSeq" id="WP_014821236.1">
    <property type="nucleotide sequence ID" value="NZ_JXXD01000008.1"/>
</dbReference>
<sequence length="172" mass="19439">MKLEGSCHCQAVRFSLESAQPYPFMRCYCSICRKTAGGGGYAINLGGDYRSLQVEGQEHLGVYQAHITDAETGEVKISDGRRHFCRHCASALWLWDPSWPELVHPFASAIDTDLPIPPEHTHLMLDSKASWVEPQVQGRDRCFAEYPDESLAQWHQRLKLDDRARPPQGEAD</sequence>
<keyword evidence="3" id="KW-0862">Zinc</keyword>
<evidence type="ECO:0000256" key="1">
    <source>
        <dbReference type="ARBA" id="ARBA00005495"/>
    </source>
</evidence>
<dbReference type="Pfam" id="PF04828">
    <property type="entry name" value="GFA"/>
    <property type="match status" value="1"/>
</dbReference>
<keyword evidence="4" id="KW-0456">Lyase</keyword>
<dbReference type="GO" id="GO:0016740">
    <property type="term" value="F:transferase activity"/>
    <property type="evidence" value="ECO:0007669"/>
    <property type="project" value="UniProtKB-KW"/>
</dbReference>
<evidence type="ECO:0000256" key="2">
    <source>
        <dbReference type="ARBA" id="ARBA00022723"/>
    </source>
</evidence>
<dbReference type="Gene3D" id="2.170.150.70">
    <property type="match status" value="1"/>
</dbReference>
<evidence type="ECO:0000256" key="3">
    <source>
        <dbReference type="ARBA" id="ARBA00022833"/>
    </source>
</evidence>
<feature type="domain" description="CENP-V/GFA" evidence="5">
    <location>
        <begin position="3"/>
        <end position="119"/>
    </location>
</feature>
<dbReference type="SUPFAM" id="SSF51316">
    <property type="entry name" value="Mss4-like"/>
    <property type="match status" value="1"/>
</dbReference>
<dbReference type="PANTHER" id="PTHR33337:SF44">
    <property type="entry name" value="DUF636 DOMAIN PROTEIN (AFU_ORTHOLOGUE AFUA_1G09754)"/>
    <property type="match status" value="1"/>
</dbReference>
<dbReference type="PATRIC" id="fig|316.110.peg.4636"/>
<dbReference type="InterPro" id="IPR011057">
    <property type="entry name" value="Mss4-like_sf"/>
</dbReference>
<gene>
    <name evidence="6" type="ORF">LO50_00865</name>
</gene>
<dbReference type="InterPro" id="IPR006913">
    <property type="entry name" value="CENP-V/GFA"/>
</dbReference>
<dbReference type="PROSITE" id="PS51891">
    <property type="entry name" value="CENP_V_GFA"/>
    <property type="match status" value="1"/>
</dbReference>
<name>A0A0D7ED68_STUST</name>
<dbReference type="AlphaFoldDB" id="A0A0D7ED68"/>